<keyword evidence="3" id="KW-0204">Cytolysis</keyword>
<keyword evidence="4" id="KW-1015">Disulfide bond</keyword>
<evidence type="ECO:0000313" key="9">
    <source>
        <dbReference type="Proteomes" id="UP000076078"/>
    </source>
</evidence>
<evidence type="ECO:0000256" key="3">
    <source>
        <dbReference type="ARBA" id="ARBA00022852"/>
    </source>
</evidence>
<feature type="signal peptide" evidence="6">
    <location>
        <begin position="1"/>
        <end position="24"/>
    </location>
</feature>
<feature type="compositionally biased region" description="Polar residues" evidence="5">
    <location>
        <begin position="753"/>
        <end position="770"/>
    </location>
</feature>
<comment type="subcellular location">
    <subcellularLocation>
        <location evidence="1">Secreted</location>
    </subcellularLocation>
</comment>
<dbReference type="PANTHER" id="PTHR45742:SF8">
    <property type="entry name" value="FLOCCULATION PROTEIN FLO11"/>
    <property type="match status" value="1"/>
</dbReference>
<sequence length="1544" mass="171480">MNSYYKTNIILTFLLVLFTGHLYTQTTSISSTCEVDCGAYLSPFKTLKSAFDQIKLSTTRTTILYIADSAYFLSVENKDLTISGLQTHLIIRSTSGTYSTSAPTFNGAWTSRFLTIVKSKVTFIGLQFGGYVANKGGAMYIDNSDVTIKNCIFLDNKAFIGATIYSTNSGLVIHSSTFLNNKATERGPLHLYKTNAIITDTEFHSSNTHIYGAESGVLSCESSSIQIDNPTTDNDGIALHCGLSCNIKVNQETVCNRPNVSSDEYETFQLLISRCGPEPLDYCGGCVSTVHNCLNCHECPCYQSGFAMEVRSNLDNCLLDSKIINFESNSEGDLFSNFARKEIRATLTGYMKVRKPKTYAFSTDISNAGVVIKLDRKILFSTQQQTSLSTSNLTHYLHPDTIYTIHIDITSAPIKGNQKRKFSFTSMDKDNVEIYFARGQCGDRVTQSPYDFVHPTCTIPTVVSSGPAVCGDGFCDEGNPNNCLKDCYHLLSEKCESRKVPSNHIPPGFFVEYTDTLGNLIDNQMIWHLPGSEHFQTGIDIVSGKAAKSPVFYFGYCSDESENFLQDVYRRSIYELPDELTGKILPQCTFSTSTTTYHTLESIRKETHDKSNLAFQVAAGASYGGYAASASAAYSKDTSIKKAQSITTESTSTYFVTEVECTMSSVEMVKTTFSPTFLEDLAKVSGTEEQAVNQMYQLIEKYGTHYIKSAQLGGSLKMITTTEEKMTSSEHESEWSESVERSASVNFRSPVLSGSASVSDTLDSTQSTAQQEEKETKSERTSVIVKGGAPGSYGPHSGSSGFMFEDWANSIDLLPVPLNEDLYPISSLFLPEWKLGSKTLKELWIQAEQQYYDVNQYSSTLPNKYAVYFEFESVDAGLAAMPILNIQWKSPSDGSMKNYVIRVGHKQVMGTNQESIEFIPNLSTPTAMYNRTRKSYYKYDSVMRLASPFNYNDINEGYVLVGEQYQTQAKSPLRYDVTFPEDFMTSTIQPVVTVTNFASYPSDKSATFRIVNLLTSKAIFINKDGFIPNDGFVHVLMSFQFLSYGGILGTPLLEYVQMLPQSNYNIGDLLNTMYGSGAANIEDKHEIIRGYEGSSLSFSQTYSFSKFLSTMTGGTIQYEKLMYLDTEPTKPLKFIYNQVDIVGSIKRINYLLAMRPIPGNTWLRNVYSYHCAQDGYHASPYSPKSYALNLTPIQPENSQIQYYARNTLRYLPLTPVEPNYLPIGKYPLENSKSHVQTCQTLFHGSFNDYSSLFANGDMNFTLTDHIHSGFFNLCGRSLTCVNADGNVYMDSELTSCVFGTTFFANSRKSDPVTFYYLTGGVQIVVPSSGLRYDCSTYTTTFYPMCDPAIDGEPVVTTFTTGACVRSVSFRTSLACQSPVSYDILNLYYYNLTNIQRDLGDYNIYKNVIRATDLVVLTNLTLYFNIAGQASICGYNVYNYPLQSCLIDGAGSTIAPLATLTGVFVEHTLDGSGLLLKYPIATGKQFQIYLTCDVSTLQAIDSVTQLPDGQYIAYIRTSEACGIPFNPNQPVPGLPTSFTDIVFPH</sequence>
<dbReference type="SUPFAM" id="SSF50911">
    <property type="entry name" value="Mannose 6-phosphate receptor domain"/>
    <property type="match status" value="1"/>
</dbReference>
<dbReference type="InterPro" id="IPR012334">
    <property type="entry name" value="Pectin_lyas_fold"/>
</dbReference>
<protein>
    <recommendedName>
        <fullName evidence="7">MACPF domain-containing protein</fullName>
    </recommendedName>
</protein>
<dbReference type="InterPro" id="IPR009011">
    <property type="entry name" value="Man6P_isomerase_rcpt-bd_dom_sf"/>
</dbReference>
<evidence type="ECO:0000313" key="8">
    <source>
        <dbReference type="EMBL" id="KYR00896.1"/>
    </source>
</evidence>
<evidence type="ECO:0000256" key="4">
    <source>
        <dbReference type="ARBA" id="ARBA00023157"/>
    </source>
</evidence>
<keyword evidence="6" id="KW-0732">Signal</keyword>
<organism evidence="8 9">
    <name type="scientific">Tieghemostelium lacteum</name>
    <name type="common">Slime mold</name>
    <name type="synonym">Dictyostelium lacteum</name>
    <dbReference type="NCBI Taxonomy" id="361077"/>
    <lineage>
        <taxon>Eukaryota</taxon>
        <taxon>Amoebozoa</taxon>
        <taxon>Evosea</taxon>
        <taxon>Eumycetozoa</taxon>
        <taxon>Dictyostelia</taxon>
        <taxon>Dictyosteliales</taxon>
        <taxon>Raperosteliaceae</taxon>
        <taxon>Tieghemostelium</taxon>
    </lineage>
</organism>
<dbReference type="OrthoDB" id="21110at2759"/>
<accession>A0A152A3U6</accession>
<feature type="region of interest" description="Disordered" evidence="5">
    <location>
        <begin position="753"/>
        <end position="790"/>
    </location>
</feature>
<proteinExistence type="predicted"/>
<dbReference type="GO" id="GO:0031640">
    <property type="term" value="P:killing of cells of another organism"/>
    <property type="evidence" value="ECO:0007669"/>
    <property type="project" value="UniProtKB-KW"/>
</dbReference>
<evidence type="ECO:0000256" key="1">
    <source>
        <dbReference type="ARBA" id="ARBA00004613"/>
    </source>
</evidence>
<dbReference type="Proteomes" id="UP000076078">
    <property type="component" value="Unassembled WGS sequence"/>
</dbReference>
<keyword evidence="9" id="KW-1185">Reference proteome</keyword>
<keyword evidence="2" id="KW-0964">Secreted</keyword>
<evidence type="ECO:0000256" key="2">
    <source>
        <dbReference type="ARBA" id="ARBA00022525"/>
    </source>
</evidence>
<comment type="caution">
    <text evidence="8">The sequence shown here is derived from an EMBL/GenBank/DDBJ whole genome shotgun (WGS) entry which is preliminary data.</text>
</comment>
<gene>
    <name evidence="8" type="ORF">DLAC_02958</name>
</gene>
<dbReference type="InParanoid" id="A0A152A3U6"/>
<dbReference type="InterPro" id="IPR020864">
    <property type="entry name" value="MACPF"/>
</dbReference>
<evidence type="ECO:0000256" key="6">
    <source>
        <dbReference type="SAM" id="SignalP"/>
    </source>
</evidence>
<name>A0A152A3U6_TIELA</name>
<dbReference type="Gene3D" id="2.160.20.10">
    <property type="entry name" value="Single-stranded right-handed beta-helix, Pectin lyase-like"/>
    <property type="match status" value="1"/>
</dbReference>
<dbReference type="SUPFAM" id="SSF51126">
    <property type="entry name" value="Pectin lyase-like"/>
    <property type="match status" value="1"/>
</dbReference>
<dbReference type="EMBL" id="LODT01000013">
    <property type="protein sequence ID" value="KYR00896.1"/>
    <property type="molecule type" value="Genomic_DNA"/>
</dbReference>
<dbReference type="InterPro" id="IPR011050">
    <property type="entry name" value="Pectin_lyase_fold/virulence"/>
</dbReference>
<feature type="chain" id="PRO_5007593679" description="MACPF domain-containing protein" evidence="6">
    <location>
        <begin position="25"/>
        <end position="1544"/>
    </location>
</feature>
<reference evidence="8 9" key="1">
    <citation type="submission" date="2015-12" db="EMBL/GenBank/DDBJ databases">
        <title>Dictyostelia acquired genes for synthesis and detection of signals that induce cell-type specialization by lateral gene transfer from prokaryotes.</title>
        <authorList>
            <person name="Gloeckner G."/>
            <person name="Schaap P."/>
        </authorList>
    </citation>
    <scope>NUCLEOTIDE SEQUENCE [LARGE SCALE GENOMIC DNA]</scope>
    <source>
        <strain evidence="8 9">TK</strain>
    </source>
</reference>
<evidence type="ECO:0000256" key="5">
    <source>
        <dbReference type="SAM" id="MobiDB-lite"/>
    </source>
</evidence>
<feature type="domain" description="MACPF" evidence="7">
    <location>
        <begin position="518"/>
        <end position="859"/>
    </location>
</feature>
<dbReference type="GO" id="GO:0005576">
    <property type="term" value="C:extracellular region"/>
    <property type="evidence" value="ECO:0007669"/>
    <property type="project" value="UniProtKB-SubCell"/>
</dbReference>
<dbReference type="PROSITE" id="PS51412">
    <property type="entry name" value="MACPF_2"/>
    <property type="match status" value="1"/>
</dbReference>
<dbReference type="SMART" id="SM00457">
    <property type="entry name" value="MACPF"/>
    <property type="match status" value="1"/>
</dbReference>
<evidence type="ECO:0000259" key="7">
    <source>
        <dbReference type="PROSITE" id="PS51412"/>
    </source>
</evidence>
<dbReference type="Pfam" id="PF01823">
    <property type="entry name" value="MACPF"/>
    <property type="match status" value="1"/>
</dbReference>
<dbReference type="PANTHER" id="PTHR45742">
    <property type="entry name" value="COMPLEMENT COMPONENT C6"/>
    <property type="match status" value="1"/>
</dbReference>
<feature type="compositionally biased region" description="Basic and acidic residues" evidence="5">
    <location>
        <begin position="771"/>
        <end position="780"/>
    </location>
</feature>